<dbReference type="EMBL" id="SOFF01000031">
    <property type="protein sequence ID" value="TFB88609.1"/>
    <property type="molecule type" value="Genomic_DNA"/>
</dbReference>
<gene>
    <name evidence="1" type="ORF">E3O10_12585</name>
</gene>
<sequence>MMNKTAVTLAFITLAILGFAGAILVLLVRPEAAATAIGLVVTILGLASTGVVTFYALGKQGEVLSKQTATIETIQKQTNGTTTALLAENTRLTNLLHAVQPGAPTDDVDALITTGKHV</sequence>
<dbReference type="Proteomes" id="UP000297654">
    <property type="component" value="Unassembled WGS sequence"/>
</dbReference>
<reference evidence="1 2" key="1">
    <citation type="submission" date="2019-03" db="EMBL/GenBank/DDBJ databases">
        <title>Genomics of glacier-inhabiting Cryobacterium strains.</title>
        <authorList>
            <person name="Liu Q."/>
            <person name="Xin Y.-H."/>
        </authorList>
    </citation>
    <scope>NUCLEOTIDE SEQUENCE [LARGE SCALE GENOMIC DNA]</scope>
    <source>
        <strain evidence="1 2">Hh15</strain>
    </source>
</reference>
<protein>
    <submittedName>
        <fullName evidence="1">Uncharacterized protein</fullName>
    </submittedName>
</protein>
<proteinExistence type="predicted"/>
<accession>A0A1H8AT59</accession>
<dbReference type="AlphaFoldDB" id="A0A1H8AT59"/>
<keyword evidence="2" id="KW-1185">Reference proteome</keyword>
<dbReference type="STRING" id="1424661.SAMN05216281_101299"/>
<evidence type="ECO:0000313" key="2">
    <source>
        <dbReference type="Proteomes" id="UP000297654"/>
    </source>
</evidence>
<name>A0A1H8AT59_9MICO</name>
<organism evidence="1 2">
    <name type="scientific">Cryobacterium luteum</name>
    <dbReference type="NCBI Taxonomy" id="1424661"/>
    <lineage>
        <taxon>Bacteria</taxon>
        <taxon>Bacillati</taxon>
        <taxon>Actinomycetota</taxon>
        <taxon>Actinomycetes</taxon>
        <taxon>Micrococcales</taxon>
        <taxon>Microbacteriaceae</taxon>
        <taxon>Cryobacterium</taxon>
    </lineage>
</organism>
<evidence type="ECO:0000313" key="1">
    <source>
        <dbReference type="EMBL" id="TFB88609.1"/>
    </source>
</evidence>
<comment type="caution">
    <text evidence="1">The sequence shown here is derived from an EMBL/GenBank/DDBJ whole genome shotgun (WGS) entry which is preliminary data.</text>
</comment>
<dbReference type="RefSeq" id="WP_134450404.1">
    <property type="nucleotide sequence ID" value="NZ_FOCN01000001.1"/>
</dbReference>